<dbReference type="GO" id="GO:0003954">
    <property type="term" value="F:NADH dehydrogenase activity"/>
    <property type="evidence" value="ECO:0007669"/>
    <property type="project" value="TreeGrafter"/>
</dbReference>
<dbReference type="PROSITE" id="PS00198">
    <property type="entry name" value="4FE4S_FER_1"/>
    <property type="match status" value="2"/>
</dbReference>
<gene>
    <name evidence="9" type="ORF">BU16DRAFT_527076</name>
</gene>
<dbReference type="InterPro" id="IPR017900">
    <property type="entry name" value="4Fe4S_Fe_S_CS"/>
</dbReference>
<accession>A0A6A6QRQ8</accession>
<keyword evidence="6" id="KW-0408">Iron</keyword>
<dbReference type="NCBIfam" id="TIGR01971">
    <property type="entry name" value="NuoI"/>
    <property type="match status" value="1"/>
</dbReference>
<dbReference type="PANTHER" id="PTHR10849">
    <property type="entry name" value="NADH DEHYDROGENASE UBIQUINONE IRON-SULFUR PROTEIN 8, MITOCHONDRIAL"/>
    <property type="match status" value="1"/>
</dbReference>
<evidence type="ECO:0000256" key="1">
    <source>
        <dbReference type="ARBA" id="ARBA00001966"/>
    </source>
</evidence>
<dbReference type="Proteomes" id="UP000799750">
    <property type="component" value="Unassembled WGS sequence"/>
</dbReference>
<dbReference type="InterPro" id="IPR017896">
    <property type="entry name" value="4Fe4S_Fe-S-bd"/>
</dbReference>
<dbReference type="HAMAP" id="MF_01351">
    <property type="entry name" value="NDH1_NuoI"/>
    <property type="match status" value="1"/>
</dbReference>
<dbReference type="Gene3D" id="3.30.70.3270">
    <property type="match status" value="1"/>
</dbReference>
<dbReference type="OrthoDB" id="204405at2759"/>
<comment type="similarity">
    <text evidence="2">Belongs to the complex I 23 kDa subunit family.</text>
</comment>
<protein>
    <submittedName>
        <fullName evidence="9">NADH-quinone oxidoreductase</fullName>
    </submittedName>
</protein>
<evidence type="ECO:0000256" key="6">
    <source>
        <dbReference type="ARBA" id="ARBA00023004"/>
    </source>
</evidence>
<evidence type="ECO:0000256" key="3">
    <source>
        <dbReference type="ARBA" id="ARBA00022485"/>
    </source>
</evidence>
<keyword evidence="7" id="KW-0411">Iron-sulfur</keyword>
<evidence type="ECO:0000256" key="5">
    <source>
        <dbReference type="ARBA" id="ARBA00022967"/>
    </source>
</evidence>
<keyword evidence="4" id="KW-0479">Metal-binding</keyword>
<organism evidence="9 10">
    <name type="scientific">Lophium mytilinum</name>
    <dbReference type="NCBI Taxonomy" id="390894"/>
    <lineage>
        <taxon>Eukaryota</taxon>
        <taxon>Fungi</taxon>
        <taxon>Dikarya</taxon>
        <taxon>Ascomycota</taxon>
        <taxon>Pezizomycotina</taxon>
        <taxon>Dothideomycetes</taxon>
        <taxon>Pleosporomycetidae</taxon>
        <taxon>Mytilinidiales</taxon>
        <taxon>Mytilinidiaceae</taxon>
        <taxon>Lophium</taxon>
    </lineage>
</organism>
<dbReference type="AlphaFoldDB" id="A0A6A6QRQ8"/>
<dbReference type="Pfam" id="PF12838">
    <property type="entry name" value="Fer4_7"/>
    <property type="match status" value="1"/>
</dbReference>
<dbReference type="InterPro" id="IPR010226">
    <property type="entry name" value="NADH_quinone_OxRdtase_chainI"/>
</dbReference>
<proteinExistence type="inferred from homology"/>
<dbReference type="PROSITE" id="PS51379">
    <property type="entry name" value="4FE4S_FER_2"/>
    <property type="match status" value="2"/>
</dbReference>
<dbReference type="NCBIfam" id="NF004539">
    <property type="entry name" value="PRK05888.1-5"/>
    <property type="match status" value="1"/>
</dbReference>
<dbReference type="GO" id="GO:0006120">
    <property type="term" value="P:mitochondrial electron transport, NADH to ubiquinone"/>
    <property type="evidence" value="ECO:0007669"/>
    <property type="project" value="TreeGrafter"/>
</dbReference>
<feature type="domain" description="4Fe-4S ferredoxin-type" evidence="8">
    <location>
        <begin position="158"/>
        <end position="187"/>
    </location>
</feature>
<dbReference type="GO" id="GO:0016020">
    <property type="term" value="C:membrane"/>
    <property type="evidence" value="ECO:0007669"/>
    <property type="project" value="InterPro"/>
</dbReference>
<dbReference type="FunFam" id="3.30.70.3270:FF:000001">
    <property type="entry name" value="NADH-quinone oxidoreductase subunit I 1"/>
    <property type="match status" value="1"/>
</dbReference>
<dbReference type="EMBL" id="MU004189">
    <property type="protein sequence ID" value="KAF2495198.1"/>
    <property type="molecule type" value="Genomic_DNA"/>
</dbReference>
<dbReference type="GO" id="GO:0051539">
    <property type="term" value="F:4 iron, 4 sulfur cluster binding"/>
    <property type="evidence" value="ECO:0007669"/>
    <property type="project" value="UniProtKB-KW"/>
</dbReference>
<evidence type="ECO:0000313" key="10">
    <source>
        <dbReference type="Proteomes" id="UP000799750"/>
    </source>
</evidence>
<reference evidence="9" key="1">
    <citation type="journal article" date="2020" name="Stud. Mycol.">
        <title>101 Dothideomycetes genomes: a test case for predicting lifestyles and emergence of pathogens.</title>
        <authorList>
            <person name="Haridas S."/>
            <person name="Albert R."/>
            <person name="Binder M."/>
            <person name="Bloem J."/>
            <person name="Labutti K."/>
            <person name="Salamov A."/>
            <person name="Andreopoulos B."/>
            <person name="Baker S."/>
            <person name="Barry K."/>
            <person name="Bills G."/>
            <person name="Bluhm B."/>
            <person name="Cannon C."/>
            <person name="Castanera R."/>
            <person name="Culley D."/>
            <person name="Daum C."/>
            <person name="Ezra D."/>
            <person name="Gonzalez J."/>
            <person name="Henrissat B."/>
            <person name="Kuo A."/>
            <person name="Liang C."/>
            <person name="Lipzen A."/>
            <person name="Lutzoni F."/>
            <person name="Magnuson J."/>
            <person name="Mondo S."/>
            <person name="Nolan M."/>
            <person name="Ohm R."/>
            <person name="Pangilinan J."/>
            <person name="Park H.-J."/>
            <person name="Ramirez L."/>
            <person name="Alfaro M."/>
            <person name="Sun H."/>
            <person name="Tritt A."/>
            <person name="Yoshinaga Y."/>
            <person name="Zwiers L.-H."/>
            <person name="Turgeon B."/>
            <person name="Goodwin S."/>
            <person name="Spatafora J."/>
            <person name="Crous P."/>
            <person name="Grigoriev I."/>
        </authorList>
    </citation>
    <scope>NUCLEOTIDE SEQUENCE</scope>
    <source>
        <strain evidence="9">CBS 269.34</strain>
    </source>
</reference>
<evidence type="ECO:0000259" key="8">
    <source>
        <dbReference type="PROSITE" id="PS51379"/>
    </source>
</evidence>
<dbReference type="GO" id="GO:0032981">
    <property type="term" value="P:mitochondrial respiratory chain complex I assembly"/>
    <property type="evidence" value="ECO:0007669"/>
    <property type="project" value="TreeGrafter"/>
</dbReference>
<dbReference type="PANTHER" id="PTHR10849:SF20">
    <property type="entry name" value="NADH DEHYDROGENASE [UBIQUINONE] IRON-SULFUR PROTEIN 8, MITOCHONDRIAL"/>
    <property type="match status" value="1"/>
</dbReference>
<dbReference type="GO" id="GO:0046872">
    <property type="term" value="F:metal ion binding"/>
    <property type="evidence" value="ECO:0007669"/>
    <property type="project" value="UniProtKB-KW"/>
</dbReference>
<dbReference type="SUPFAM" id="SSF54862">
    <property type="entry name" value="4Fe-4S ferredoxins"/>
    <property type="match status" value="1"/>
</dbReference>
<feature type="domain" description="4Fe-4S ferredoxin-type" evidence="8">
    <location>
        <begin position="119"/>
        <end position="148"/>
    </location>
</feature>
<evidence type="ECO:0000256" key="4">
    <source>
        <dbReference type="ARBA" id="ARBA00022723"/>
    </source>
</evidence>
<keyword evidence="5" id="KW-1278">Translocase</keyword>
<name>A0A6A6QRQ8_9PEZI</name>
<dbReference type="NCBIfam" id="NF004538">
    <property type="entry name" value="PRK05888.1-4"/>
    <property type="match status" value="1"/>
</dbReference>
<sequence>MASATRPLMMLARGQHGVALLRASRIPSATTAAFFSTTAFRAATPAGPPPPGFRLAPPKREMDSGESALDKAGKYFLLMEMMRGMWVSLEQFFRPPYTIYYPFEKGPISPRFRGEHALRRYPTGEERCIACKLCEAICPAQAITIEAEEREDGSRRTTRYDIDMTKCIYCGLCQESCPVDAIVEGPNAEYATETREELLYNKEKLLMNGDKWEPEIAAAARADAPYR</sequence>
<evidence type="ECO:0000256" key="7">
    <source>
        <dbReference type="ARBA" id="ARBA00023014"/>
    </source>
</evidence>
<evidence type="ECO:0000313" key="9">
    <source>
        <dbReference type="EMBL" id="KAF2495198.1"/>
    </source>
</evidence>
<keyword evidence="10" id="KW-1185">Reference proteome</keyword>
<evidence type="ECO:0000256" key="2">
    <source>
        <dbReference type="ARBA" id="ARBA00010277"/>
    </source>
</evidence>
<comment type="cofactor">
    <cofactor evidence="1">
        <name>[4Fe-4S] cluster</name>
        <dbReference type="ChEBI" id="CHEBI:49883"/>
    </cofactor>
</comment>
<dbReference type="GO" id="GO:0005739">
    <property type="term" value="C:mitochondrion"/>
    <property type="evidence" value="ECO:0007669"/>
    <property type="project" value="UniProtKB-ARBA"/>
</dbReference>
<keyword evidence="3" id="KW-0004">4Fe-4S</keyword>